<feature type="transmembrane region" description="Helical" evidence="1">
    <location>
        <begin position="41"/>
        <end position="71"/>
    </location>
</feature>
<feature type="transmembrane region" description="Helical" evidence="1">
    <location>
        <begin position="208"/>
        <end position="228"/>
    </location>
</feature>
<name>A0A2H5XE90_9BACT</name>
<feature type="transmembrane region" description="Helical" evidence="1">
    <location>
        <begin position="248"/>
        <end position="276"/>
    </location>
</feature>
<proteinExistence type="predicted"/>
<dbReference type="InterPro" id="IPR008756">
    <property type="entry name" value="Peptidase_M56"/>
</dbReference>
<sequence>MRFVLAWLVLWWLVTAGVLLAVGGCLWLLRRTTRLRQVDGAAWANCLATALLLPPAMAALVAGSTIVSATFCAEWQLPLLHACLHTVRHWCGHATAAAHHDAQILAWLAAVWLGIAGSLWLVLWHRRTAMQLTAPSPKLQRAALRAGVPAALPVREALTGAPAGLVGKWRPFIFVARWLVRSASLPVLEAVLRHELMHWQRRDHWTRWGATLVGVVFGCVPGVVWMHREWRVASEEAADDAAAPTPELAQALALALQAVHTYSTTAALSLAGGALGRRIARLQARSTTPPPSPRYPTIAAIGLSTFALACTLTPPLWFTLHCLAEALVA</sequence>
<dbReference type="AlphaFoldDB" id="A0A2H5XE90"/>
<organism evidence="3 4">
    <name type="scientific">Candidatus Fervidibacter japonicus</name>
    <dbReference type="NCBI Taxonomy" id="2035412"/>
    <lineage>
        <taxon>Bacteria</taxon>
        <taxon>Candidatus Fervidibacterota</taxon>
        <taxon>Candidatus Fervidibacter</taxon>
    </lineage>
</organism>
<dbReference type="PANTHER" id="PTHR34978:SF3">
    <property type="entry name" value="SLR0241 PROTEIN"/>
    <property type="match status" value="1"/>
</dbReference>
<dbReference type="PROSITE" id="PS51257">
    <property type="entry name" value="PROKAR_LIPOPROTEIN"/>
    <property type="match status" value="1"/>
</dbReference>
<keyword evidence="1" id="KW-0812">Transmembrane</keyword>
<dbReference type="EMBL" id="BEHT01000029">
    <property type="protein sequence ID" value="GBC99496.1"/>
    <property type="molecule type" value="Genomic_DNA"/>
</dbReference>
<evidence type="ECO:0000313" key="4">
    <source>
        <dbReference type="Proteomes" id="UP000236173"/>
    </source>
</evidence>
<keyword evidence="1" id="KW-0472">Membrane</keyword>
<feature type="transmembrane region" description="Helical" evidence="1">
    <location>
        <begin position="6"/>
        <end position="29"/>
    </location>
</feature>
<feature type="transmembrane region" description="Helical" evidence="1">
    <location>
        <begin position="297"/>
        <end position="318"/>
    </location>
</feature>
<dbReference type="InterPro" id="IPR052173">
    <property type="entry name" value="Beta-lactam_resp_regulator"/>
</dbReference>
<protein>
    <recommendedName>
        <fullName evidence="2">Peptidase M56 domain-containing protein</fullName>
    </recommendedName>
</protein>
<dbReference type="Proteomes" id="UP000236173">
    <property type="component" value="Unassembled WGS sequence"/>
</dbReference>
<dbReference type="PANTHER" id="PTHR34978">
    <property type="entry name" value="POSSIBLE SENSOR-TRANSDUCER PROTEIN BLAR"/>
    <property type="match status" value="1"/>
</dbReference>
<comment type="caution">
    <text evidence="3">The sequence shown here is derived from an EMBL/GenBank/DDBJ whole genome shotgun (WGS) entry which is preliminary data.</text>
</comment>
<accession>A0A2H5XE90</accession>
<keyword evidence="1" id="KW-1133">Transmembrane helix</keyword>
<gene>
    <name evidence="3" type="ORF">HRbin17_02021</name>
</gene>
<evidence type="ECO:0000313" key="3">
    <source>
        <dbReference type="EMBL" id="GBC99496.1"/>
    </source>
</evidence>
<evidence type="ECO:0000256" key="1">
    <source>
        <dbReference type="SAM" id="Phobius"/>
    </source>
</evidence>
<feature type="domain" description="Peptidase M56" evidence="2">
    <location>
        <begin position="22"/>
        <end position="242"/>
    </location>
</feature>
<feature type="transmembrane region" description="Helical" evidence="1">
    <location>
        <begin position="104"/>
        <end position="123"/>
    </location>
</feature>
<evidence type="ECO:0000259" key="2">
    <source>
        <dbReference type="Pfam" id="PF05569"/>
    </source>
</evidence>
<dbReference type="Gene3D" id="3.30.2010.10">
    <property type="entry name" value="Metalloproteases ('zincins'), catalytic domain"/>
    <property type="match status" value="1"/>
</dbReference>
<dbReference type="Pfam" id="PF05569">
    <property type="entry name" value="Peptidase_M56"/>
    <property type="match status" value="1"/>
</dbReference>
<reference evidence="4" key="1">
    <citation type="submission" date="2017-09" db="EMBL/GenBank/DDBJ databases">
        <title>Metaegenomics of thermophilic ammonia-oxidizing enrichment culture.</title>
        <authorList>
            <person name="Kato S."/>
            <person name="Suzuki K."/>
        </authorList>
    </citation>
    <scope>NUCLEOTIDE SEQUENCE [LARGE SCALE GENOMIC DNA]</scope>
</reference>